<feature type="compositionally biased region" description="Basic and acidic residues" evidence="1">
    <location>
        <begin position="244"/>
        <end position="255"/>
    </location>
</feature>
<keyword evidence="3" id="KW-1185">Reference proteome</keyword>
<evidence type="ECO:0000313" key="3">
    <source>
        <dbReference type="Proteomes" id="UP001375240"/>
    </source>
</evidence>
<dbReference type="AlphaFoldDB" id="A0AAV9UET9"/>
<feature type="region of interest" description="Disordered" evidence="1">
    <location>
        <begin position="244"/>
        <end position="267"/>
    </location>
</feature>
<comment type="caution">
    <text evidence="2">The sequence shown here is derived from an EMBL/GenBank/DDBJ whole genome shotgun (WGS) entry which is preliminary data.</text>
</comment>
<accession>A0AAV9UET9</accession>
<dbReference type="EMBL" id="JAVHNQ010000008">
    <property type="protein sequence ID" value="KAK6341048.1"/>
    <property type="molecule type" value="Genomic_DNA"/>
</dbReference>
<sequence length="267" mass="30460">MASPASEGTRSTASLQESLNRLSLDDADYPTVLKGAHLEAGFLTEEESQVPAVVLFKFRLPDTHSPFLLPGTALQPLMRERELGVYIYARFDRNFLVLEVWPLEAYDICFQRTDRNKTRQLRGIRIHRGDLIHHGPVRVEDGLEDTFIVDAKTHDITIIGASSGEVKNATILFGEGQLGDKLYEQERWKMAITYRTPTGQLTMWKRTRLKLPRIARGINISDHEEIDDREWDVMFANSTKENPRDYDNIDFEHSQPGESDGDIAMSL</sequence>
<reference evidence="2 3" key="1">
    <citation type="submission" date="2019-10" db="EMBL/GenBank/DDBJ databases">
        <authorList>
            <person name="Palmer J.M."/>
        </authorList>
    </citation>
    <scope>NUCLEOTIDE SEQUENCE [LARGE SCALE GENOMIC DNA]</scope>
    <source>
        <strain evidence="2 3">TWF696</strain>
    </source>
</reference>
<gene>
    <name evidence="2" type="ORF">TWF696_009358</name>
</gene>
<name>A0AAV9UET9_9PEZI</name>
<proteinExistence type="predicted"/>
<evidence type="ECO:0000313" key="2">
    <source>
        <dbReference type="EMBL" id="KAK6341048.1"/>
    </source>
</evidence>
<evidence type="ECO:0000256" key="1">
    <source>
        <dbReference type="SAM" id="MobiDB-lite"/>
    </source>
</evidence>
<organism evidence="2 3">
    <name type="scientific">Orbilia brochopaga</name>
    <dbReference type="NCBI Taxonomy" id="3140254"/>
    <lineage>
        <taxon>Eukaryota</taxon>
        <taxon>Fungi</taxon>
        <taxon>Dikarya</taxon>
        <taxon>Ascomycota</taxon>
        <taxon>Pezizomycotina</taxon>
        <taxon>Orbiliomycetes</taxon>
        <taxon>Orbiliales</taxon>
        <taxon>Orbiliaceae</taxon>
        <taxon>Orbilia</taxon>
    </lineage>
</organism>
<dbReference type="Proteomes" id="UP001375240">
    <property type="component" value="Unassembled WGS sequence"/>
</dbReference>
<protein>
    <submittedName>
        <fullName evidence="2">Uncharacterized protein</fullName>
    </submittedName>
</protein>